<evidence type="ECO:0000256" key="4">
    <source>
        <dbReference type="RuleBase" id="RU367072"/>
    </source>
</evidence>
<reference evidence="7" key="1">
    <citation type="journal article" date="2023" name="Mol. Phylogenet. Evol.">
        <title>Genome-scale phylogeny and comparative genomics of the fungal order Sordariales.</title>
        <authorList>
            <person name="Hensen N."/>
            <person name="Bonometti L."/>
            <person name="Westerberg I."/>
            <person name="Brannstrom I.O."/>
            <person name="Guillou S."/>
            <person name="Cros-Aarteil S."/>
            <person name="Calhoun S."/>
            <person name="Haridas S."/>
            <person name="Kuo A."/>
            <person name="Mondo S."/>
            <person name="Pangilinan J."/>
            <person name="Riley R."/>
            <person name="LaButti K."/>
            <person name="Andreopoulos B."/>
            <person name="Lipzen A."/>
            <person name="Chen C."/>
            <person name="Yan M."/>
            <person name="Daum C."/>
            <person name="Ng V."/>
            <person name="Clum A."/>
            <person name="Steindorff A."/>
            <person name="Ohm R.A."/>
            <person name="Martin F."/>
            <person name="Silar P."/>
            <person name="Natvig D.O."/>
            <person name="Lalanne C."/>
            <person name="Gautier V."/>
            <person name="Ament-Velasquez S.L."/>
            <person name="Kruys A."/>
            <person name="Hutchinson M.I."/>
            <person name="Powell A.J."/>
            <person name="Barry K."/>
            <person name="Miller A.N."/>
            <person name="Grigoriev I.V."/>
            <person name="Debuchy R."/>
            <person name="Gladieux P."/>
            <person name="Hiltunen Thoren M."/>
            <person name="Johannesson H."/>
        </authorList>
    </citation>
    <scope>NUCLEOTIDE SEQUENCE</scope>
    <source>
        <strain evidence="7">CBS 538.74</strain>
    </source>
</reference>
<keyword evidence="2" id="KW-0677">Repeat</keyword>
<comment type="subcellular location">
    <subcellularLocation>
        <location evidence="1 4">Nucleus</location>
    </subcellularLocation>
</comment>
<dbReference type="AlphaFoldDB" id="A0AAN6VME1"/>
<evidence type="ECO:0000256" key="2">
    <source>
        <dbReference type="ARBA" id="ARBA00022737"/>
    </source>
</evidence>
<dbReference type="Proteomes" id="UP001302745">
    <property type="component" value="Unassembled WGS sequence"/>
</dbReference>
<keyword evidence="3 4" id="KW-0539">Nucleus</keyword>
<feature type="domain" description="MMS19 C-terminal" evidence="5">
    <location>
        <begin position="734"/>
        <end position="1079"/>
    </location>
</feature>
<dbReference type="Pfam" id="PF14500">
    <property type="entry name" value="MMS19_N"/>
    <property type="match status" value="1"/>
</dbReference>
<reference evidence="7" key="2">
    <citation type="submission" date="2023-05" db="EMBL/GenBank/DDBJ databases">
        <authorList>
            <consortium name="Lawrence Berkeley National Laboratory"/>
            <person name="Steindorff A."/>
            <person name="Hensen N."/>
            <person name="Bonometti L."/>
            <person name="Westerberg I."/>
            <person name="Brannstrom I.O."/>
            <person name="Guillou S."/>
            <person name="Cros-Aarteil S."/>
            <person name="Calhoun S."/>
            <person name="Haridas S."/>
            <person name="Kuo A."/>
            <person name="Mondo S."/>
            <person name="Pangilinan J."/>
            <person name="Riley R."/>
            <person name="Labutti K."/>
            <person name="Andreopoulos B."/>
            <person name="Lipzen A."/>
            <person name="Chen C."/>
            <person name="Yanf M."/>
            <person name="Daum C."/>
            <person name="Ng V."/>
            <person name="Clum A."/>
            <person name="Ohm R."/>
            <person name="Martin F."/>
            <person name="Silar P."/>
            <person name="Natvig D."/>
            <person name="Lalanne C."/>
            <person name="Gautier V."/>
            <person name="Ament-Velasquez S.L."/>
            <person name="Kruys A."/>
            <person name="Hutchinson M.I."/>
            <person name="Powell A.J."/>
            <person name="Barry K."/>
            <person name="Miller A.N."/>
            <person name="Grigoriev I.V."/>
            <person name="Debuchy R."/>
            <person name="Gladieux P."/>
            <person name="Thoren M.H."/>
            <person name="Johannesson H."/>
        </authorList>
    </citation>
    <scope>NUCLEOTIDE SEQUENCE</scope>
    <source>
        <strain evidence="7">CBS 538.74</strain>
    </source>
</reference>
<dbReference type="EMBL" id="MU856925">
    <property type="protein sequence ID" value="KAK4153940.1"/>
    <property type="molecule type" value="Genomic_DNA"/>
</dbReference>
<dbReference type="PANTHER" id="PTHR12891">
    <property type="entry name" value="DNA REPAIR/TRANSCRIPTION PROTEIN MET18/MMS19"/>
    <property type="match status" value="1"/>
</dbReference>
<accession>A0AAN6VME1</accession>
<protein>
    <recommendedName>
        <fullName evidence="4">MMS19 nucleotide excision repair protein</fullName>
    </recommendedName>
</protein>
<dbReference type="InterPro" id="IPR039920">
    <property type="entry name" value="MMS19"/>
</dbReference>
<evidence type="ECO:0000256" key="1">
    <source>
        <dbReference type="ARBA" id="ARBA00004123"/>
    </source>
</evidence>
<dbReference type="InterPro" id="IPR029240">
    <property type="entry name" value="MMS19_N"/>
</dbReference>
<feature type="domain" description="MMS19 N-terminal" evidence="6">
    <location>
        <begin position="75"/>
        <end position="311"/>
    </location>
</feature>
<dbReference type="InterPro" id="IPR024687">
    <property type="entry name" value="MMS19_C"/>
</dbReference>
<dbReference type="GO" id="GO:0005634">
    <property type="term" value="C:nucleus"/>
    <property type="evidence" value="ECO:0007669"/>
    <property type="project" value="UniProtKB-SubCell"/>
</dbReference>
<evidence type="ECO:0000313" key="7">
    <source>
        <dbReference type="EMBL" id="KAK4153940.1"/>
    </source>
</evidence>
<dbReference type="GO" id="GO:0016226">
    <property type="term" value="P:iron-sulfur cluster assembly"/>
    <property type="evidence" value="ECO:0007669"/>
    <property type="project" value="UniProtKB-UniRule"/>
</dbReference>
<organism evidence="7 8">
    <name type="scientific">Chaetomidium leptoderma</name>
    <dbReference type="NCBI Taxonomy" id="669021"/>
    <lineage>
        <taxon>Eukaryota</taxon>
        <taxon>Fungi</taxon>
        <taxon>Dikarya</taxon>
        <taxon>Ascomycota</taxon>
        <taxon>Pezizomycotina</taxon>
        <taxon>Sordariomycetes</taxon>
        <taxon>Sordariomycetidae</taxon>
        <taxon>Sordariales</taxon>
        <taxon>Chaetomiaceae</taxon>
        <taxon>Chaetomidium</taxon>
    </lineage>
</organism>
<keyword evidence="4" id="KW-0227">DNA damage</keyword>
<dbReference type="Pfam" id="PF12460">
    <property type="entry name" value="MMS19_C"/>
    <property type="match status" value="1"/>
</dbReference>
<sequence>MAQFKQWALEYVLSDDEPAQLEITKKAAKEIEGSRASSTVVGNWAASVQQWMTPANADDDQMEDGDESGSGDIIARAKVLRLIGFFGAMFSYDHKAGITASAKALRQLYAMKAFKPDMGAGILDHVCKIKEDFRLQTAVTRLEIYELFLSLIQDPAVSSELKHKYGSSCGFVIDLLQLFQSERDPRNLMIWFKIMALLLTDYDPSPEVTEEVFKVFSAYFPISLRSSATPIGISAEDLKEALRSCFSAHQRVASLAFPFLIQKLDQGDAVTVAVKLDILKTIKTCIEQYDNPQASIAPHIEKLWSSLKYEVRNGEVKETIDETLGVLRTIARRLDGTKAYKLDVSLLKAYVDLVSRDCRDDLANPTYTKQAGLLLMTVISANIRAYVLYNGDFIDTIRQNLRQPKSPSHTRDLLLLLNSLLKTRMELFRDREHGHPGDEESLRTESRTNLDTLFHDVYLPIWTDKTKEPVPEEKDVLKQVIQGLALLVSQQVLRPDGTPVLLCSDSVCSEICSLLNLTITKGLSLSSNDNEAEETGLEDEAVLALRTIVMNYTNGYTEFANRAKAEIRKRDWASASEYSLNALKDLLSRLTFIGCSEIPSNIERDTASQEHFSPLQHFITLTASLLEIFPLSSQTSSLESTRTEEGLSANAHVISSLHASVIWFRDACEAKYGKDALTSYAAGNQNWLDEFRQLPEDWLLQMARGERASDAGSASLKEDSDVYPQFLKLSLFIVRSLYRFASSSSRESWDERALVQLSQMAALVVRSLDEKLQVSCNLAHEAFTFFRGSDDPPAQQASSDLPTGLLTLGILQGLRPGALGGLYKPDGEAERFMCDTSNFGHSPLRESDIRAAIGAVLANKYKGGPSTSDPESIVMKRVLDFWGNWMKEATTSPSPTDSATFQAHNTIAMNVIAGAAARQDKHVLNLIPALHQAAASPHPNGEIVAKSLGLIVKQNDLLTADNHAVVKRFYKQWAYSHLVKPLLQDAQPGSKDSQAATRHRVAVLSVVSSCPFTVYQDDLDLLIRLLVTALNNRAGLSDEVVWSQVVSALEILVEILSNEPDALRGYLREVIGGTTKVYQECAAQQQGGGVRTTCRKLVLQVLGAIPTRFEERHLMAYSPPTQRMLAVACGDPVRRVREVARKARANWAKVV</sequence>
<keyword evidence="8" id="KW-1185">Reference proteome</keyword>
<comment type="caution">
    <text evidence="7">The sequence shown here is derived from an EMBL/GenBank/DDBJ whole genome shotgun (WGS) entry which is preliminary data.</text>
</comment>
<evidence type="ECO:0000313" key="8">
    <source>
        <dbReference type="Proteomes" id="UP001302745"/>
    </source>
</evidence>
<evidence type="ECO:0000256" key="3">
    <source>
        <dbReference type="ARBA" id="ARBA00023242"/>
    </source>
</evidence>
<evidence type="ECO:0000259" key="5">
    <source>
        <dbReference type="Pfam" id="PF12460"/>
    </source>
</evidence>
<comment type="similarity">
    <text evidence="4">Belongs to the MET18/MMS19 family.</text>
</comment>
<name>A0AAN6VME1_9PEZI</name>
<dbReference type="SUPFAM" id="SSF48371">
    <property type="entry name" value="ARM repeat"/>
    <property type="match status" value="1"/>
</dbReference>
<dbReference type="GO" id="GO:0051604">
    <property type="term" value="P:protein maturation"/>
    <property type="evidence" value="ECO:0007669"/>
    <property type="project" value="UniProtKB-UniRule"/>
</dbReference>
<proteinExistence type="inferred from homology"/>
<evidence type="ECO:0000259" key="6">
    <source>
        <dbReference type="Pfam" id="PF14500"/>
    </source>
</evidence>
<dbReference type="InterPro" id="IPR016024">
    <property type="entry name" value="ARM-type_fold"/>
</dbReference>
<keyword evidence="4" id="KW-0234">DNA repair</keyword>
<comment type="function">
    <text evidence="4">Key component of the cytosolic iron-sulfur protein assembly (CIA) complex, a multiprotein complex that mediates the incorporation of iron-sulfur cluster into apoproteins specifically involved in DNA metabolism and genomic integrity. In the CIA complex, MMS19 acts as an adapter between early-acting CIA components and a subset of cellular target iron-sulfur proteins.</text>
</comment>
<gene>
    <name evidence="7" type="ORF">C8A00DRAFT_14892</name>
</gene>
<dbReference type="GO" id="GO:0006281">
    <property type="term" value="P:DNA repair"/>
    <property type="evidence" value="ECO:0007669"/>
    <property type="project" value="UniProtKB-UniRule"/>
</dbReference>
<dbReference type="PANTHER" id="PTHR12891:SF0">
    <property type="entry name" value="MMS19 NUCLEOTIDE EXCISION REPAIR PROTEIN HOMOLOG"/>
    <property type="match status" value="1"/>
</dbReference>
<dbReference type="GO" id="GO:0097361">
    <property type="term" value="C:cytosolic [4Fe-4S] assembly targeting complex"/>
    <property type="evidence" value="ECO:0007669"/>
    <property type="project" value="UniProtKB-UniRule"/>
</dbReference>